<feature type="compositionally biased region" description="Low complexity" evidence="1">
    <location>
        <begin position="326"/>
        <end position="341"/>
    </location>
</feature>
<dbReference type="Proteomes" id="UP001501710">
    <property type="component" value="Unassembled WGS sequence"/>
</dbReference>
<organism evidence="3 4">
    <name type="scientific">Actinomadura meridiana</name>
    <dbReference type="NCBI Taxonomy" id="559626"/>
    <lineage>
        <taxon>Bacteria</taxon>
        <taxon>Bacillati</taxon>
        <taxon>Actinomycetota</taxon>
        <taxon>Actinomycetes</taxon>
        <taxon>Streptosporangiales</taxon>
        <taxon>Thermomonosporaceae</taxon>
        <taxon>Actinomadura</taxon>
    </lineage>
</organism>
<sequence length="378" mass="42088">MPQLSYRLLRRQRAKRGACMPVEETKQEIGTLINQVSAGEIRLPEIQRGYVWKPTQVAKLVDSLYRGYPSGSLLFWRTTEVPETREMAVGTTPGSSPLPPLFLLDGQQRLTSLHRVFTDALEAQIVFNVETEVFQNQSAATANDARWIKVHDVLRKDADLFEIHAKLLEAGVRTGSTELGRRLSRLAGISQRKFYMEILTDFGYDEVAQIFVRVNSGRALKTSDLALVTLSARWPGVLEKLQDEADHWAHHHYRDLDIMFLTRALTGAVLGRGLSTWSHSRLAAATDEELEQGLAHRQAGAAPPGPPPPAESADHEQRAHPVPHLAAAADRAAGRASACAIGRRDERRDPLLVSPRRSPQPLQRLDRHPSRPGHPGRP</sequence>
<evidence type="ECO:0000313" key="3">
    <source>
        <dbReference type="EMBL" id="GAA4227885.1"/>
    </source>
</evidence>
<dbReference type="EMBL" id="BAABAS010000004">
    <property type="protein sequence ID" value="GAA4227885.1"/>
    <property type="molecule type" value="Genomic_DNA"/>
</dbReference>
<dbReference type="PANTHER" id="PTHR37292">
    <property type="entry name" value="VNG6097C"/>
    <property type="match status" value="1"/>
</dbReference>
<feature type="domain" description="GmrSD restriction endonucleases N-terminal" evidence="2">
    <location>
        <begin position="29"/>
        <end position="225"/>
    </location>
</feature>
<keyword evidence="4" id="KW-1185">Reference proteome</keyword>
<reference evidence="4" key="1">
    <citation type="journal article" date="2019" name="Int. J. Syst. Evol. Microbiol.">
        <title>The Global Catalogue of Microorganisms (GCM) 10K type strain sequencing project: providing services to taxonomists for standard genome sequencing and annotation.</title>
        <authorList>
            <consortium name="The Broad Institute Genomics Platform"/>
            <consortium name="The Broad Institute Genome Sequencing Center for Infectious Disease"/>
            <person name="Wu L."/>
            <person name="Ma J."/>
        </authorList>
    </citation>
    <scope>NUCLEOTIDE SEQUENCE [LARGE SCALE GENOMIC DNA]</scope>
    <source>
        <strain evidence="4">JCM 17440</strain>
    </source>
</reference>
<comment type="caution">
    <text evidence="3">The sequence shown here is derived from an EMBL/GenBank/DDBJ whole genome shotgun (WGS) entry which is preliminary data.</text>
</comment>
<gene>
    <name evidence="3" type="ORF">GCM10022254_16650</name>
</gene>
<evidence type="ECO:0000256" key="1">
    <source>
        <dbReference type="SAM" id="MobiDB-lite"/>
    </source>
</evidence>
<evidence type="ECO:0000259" key="2">
    <source>
        <dbReference type="Pfam" id="PF03235"/>
    </source>
</evidence>
<feature type="region of interest" description="Disordered" evidence="1">
    <location>
        <begin position="291"/>
        <end position="378"/>
    </location>
</feature>
<dbReference type="Pfam" id="PF03235">
    <property type="entry name" value="GmrSD_N"/>
    <property type="match status" value="1"/>
</dbReference>
<dbReference type="PANTHER" id="PTHR37292:SF2">
    <property type="entry name" value="DUF262 DOMAIN-CONTAINING PROTEIN"/>
    <property type="match status" value="1"/>
</dbReference>
<evidence type="ECO:0000313" key="4">
    <source>
        <dbReference type="Proteomes" id="UP001501710"/>
    </source>
</evidence>
<proteinExistence type="predicted"/>
<dbReference type="InterPro" id="IPR004919">
    <property type="entry name" value="GmrSD_N"/>
</dbReference>
<protein>
    <recommendedName>
        <fullName evidence="2">GmrSD restriction endonucleases N-terminal domain-containing protein</fullName>
    </recommendedName>
</protein>
<accession>A0ABP8BW27</accession>
<name>A0ABP8BW27_9ACTN</name>